<reference evidence="13 14" key="1">
    <citation type="submission" date="2019-03" db="EMBL/GenBank/DDBJ databases">
        <title>Genomic Encyclopedia of Type Strains, Phase IV (KMG-IV): sequencing the most valuable type-strain genomes for metagenomic binning, comparative biology and taxonomic classification.</title>
        <authorList>
            <person name="Goeker M."/>
        </authorList>
    </citation>
    <scope>NUCLEOTIDE SEQUENCE [LARGE SCALE GENOMIC DNA]</scope>
    <source>
        <strain evidence="13 14">DSM 11170</strain>
    </source>
</reference>
<dbReference type="Gene3D" id="3.40.50.300">
    <property type="entry name" value="P-loop containing nucleotide triphosphate hydrolases"/>
    <property type="match status" value="1"/>
</dbReference>
<evidence type="ECO:0000256" key="4">
    <source>
        <dbReference type="ARBA" id="ARBA00022679"/>
    </source>
</evidence>
<evidence type="ECO:0000256" key="11">
    <source>
        <dbReference type="HAMAP-Rule" id="MF_00165"/>
    </source>
</evidence>
<evidence type="ECO:0000256" key="5">
    <source>
        <dbReference type="ARBA" id="ARBA00022727"/>
    </source>
</evidence>
<evidence type="ECO:0000256" key="1">
    <source>
        <dbReference type="ARBA" id="ARBA00009776"/>
    </source>
</evidence>
<proteinExistence type="inferred from homology"/>
<evidence type="ECO:0000256" key="2">
    <source>
        <dbReference type="ARBA" id="ARBA00012980"/>
    </source>
</evidence>
<comment type="catalytic activity">
    <reaction evidence="9 11">
        <text>dTMP + ATP = dTDP + ADP</text>
        <dbReference type="Rhea" id="RHEA:13517"/>
        <dbReference type="ChEBI" id="CHEBI:30616"/>
        <dbReference type="ChEBI" id="CHEBI:58369"/>
        <dbReference type="ChEBI" id="CHEBI:63528"/>
        <dbReference type="ChEBI" id="CHEBI:456216"/>
        <dbReference type="EC" id="2.7.4.9"/>
    </reaction>
</comment>
<dbReference type="AlphaFoldDB" id="A0A4R2SBB1"/>
<protein>
    <recommendedName>
        <fullName evidence="3 11">Thymidylate kinase</fullName>
        <ecNumber evidence="2 11">2.7.4.9</ecNumber>
    </recommendedName>
    <alternativeName>
        <fullName evidence="11">dTMP kinase</fullName>
    </alternativeName>
</protein>
<dbReference type="GO" id="GO:0004798">
    <property type="term" value="F:dTMP kinase activity"/>
    <property type="evidence" value="ECO:0007669"/>
    <property type="project" value="UniProtKB-UniRule"/>
</dbReference>
<keyword evidence="8 11" id="KW-0067">ATP-binding</keyword>
<dbReference type="InterPro" id="IPR027417">
    <property type="entry name" value="P-loop_NTPase"/>
</dbReference>
<keyword evidence="7 11" id="KW-0418">Kinase</keyword>
<dbReference type="NCBIfam" id="TIGR00041">
    <property type="entry name" value="DTMP_kinase"/>
    <property type="match status" value="1"/>
</dbReference>
<dbReference type="RefSeq" id="WP_131918070.1">
    <property type="nucleotide sequence ID" value="NZ_JAOQNU010000003.1"/>
</dbReference>
<keyword evidence="5 11" id="KW-0545">Nucleotide biosynthesis</keyword>
<dbReference type="GO" id="GO:0006233">
    <property type="term" value="P:dTDP biosynthetic process"/>
    <property type="evidence" value="ECO:0007669"/>
    <property type="project" value="InterPro"/>
</dbReference>
<dbReference type="Pfam" id="PF02223">
    <property type="entry name" value="Thymidylate_kin"/>
    <property type="match status" value="1"/>
</dbReference>
<feature type="binding site" evidence="11">
    <location>
        <begin position="10"/>
        <end position="17"/>
    </location>
    <ligand>
        <name>ATP</name>
        <dbReference type="ChEBI" id="CHEBI:30616"/>
    </ligand>
</feature>
<dbReference type="PANTHER" id="PTHR10344:SF4">
    <property type="entry name" value="UMP-CMP KINASE 2, MITOCHONDRIAL"/>
    <property type="match status" value="1"/>
</dbReference>
<gene>
    <name evidence="11" type="primary">tmk</name>
    <name evidence="13" type="ORF">EDD73_103106</name>
</gene>
<keyword evidence="4 11" id="KW-0808">Transferase</keyword>
<evidence type="ECO:0000313" key="14">
    <source>
        <dbReference type="Proteomes" id="UP000294813"/>
    </source>
</evidence>
<dbReference type="SUPFAM" id="SSF52540">
    <property type="entry name" value="P-loop containing nucleoside triphosphate hydrolases"/>
    <property type="match status" value="1"/>
</dbReference>
<dbReference type="InterPro" id="IPR039430">
    <property type="entry name" value="Thymidylate_kin-like_dom"/>
</dbReference>
<dbReference type="GO" id="GO:0006227">
    <property type="term" value="P:dUDP biosynthetic process"/>
    <property type="evidence" value="ECO:0007669"/>
    <property type="project" value="TreeGrafter"/>
</dbReference>
<evidence type="ECO:0000256" key="8">
    <source>
        <dbReference type="ARBA" id="ARBA00022840"/>
    </source>
</evidence>
<organism evidence="13 14">
    <name type="scientific">Heliophilum fasciatum</name>
    <dbReference type="NCBI Taxonomy" id="35700"/>
    <lineage>
        <taxon>Bacteria</taxon>
        <taxon>Bacillati</taxon>
        <taxon>Bacillota</taxon>
        <taxon>Clostridia</taxon>
        <taxon>Eubacteriales</taxon>
        <taxon>Heliobacteriaceae</taxon>
        <taxon>Heliophilum</taxon>
    </lineage>
</organism>
<dbReference type="HAMAP" id="MF_00165">
    <property type="entry name" value="Thymidylate_kinase"/>
    <property type="match status" value="1"/>
</dbReference>
<dbReference type="Proteomes" id="UP000294813">
    <property type="component" value="Unassembled WGS sequence"/>
</dbReference>
<dbReference type="EMBL" id="SLXT01000003">
    <property type="protein sequence ID" value="TCP68475.1"/>
    <property type="molecule type" value="Genomic_DNA"/>
</dbReference>
<comment type="caution">
    <text evidence="13">The sequence shown here is derived from an EMBL/GenBank/DDBJ whole genome shotgun (WGS) entry which is preliminary data.</text>
</comment>
<evidence type="ECO:0000313" key="13">
    <source>
        <dbReference type="EMBL" id="TCP68475.1"/>
    </source>
</evidence>
<dbReference type="GO" id="GO:0005524">
    <property type="term" value="F:ATP binding"/>
    <property type="evidence" value="ECO:0007669"/>
    <property type="project" value="UniProtKB-UniRule"/>
</dbReference>
<dbReference type="OrthoDB" id="9774907at2"/>
<dbReference type="GO" id="GO:0006235">
    <property type="term" value="P:dTTP biosynthetic process"/>
    <property type="evidence" value="ECO:0007669"/>
    <property type="project" value="UniProtKB-UniRule"/>
</dbReference>
<feature type="domain" description="Thymidylate kinase-like" evidence="12">
    <location>
        <begin position="8"/>
        <end position="193"/>
    </location>
</feature>
<keyword evidence="14" id="KW-1185">Reference proteome</keyword>
<dbReference type="FunFam" id="3.40.50.300:FF:000225">
    <property type="entry name" value="Thymidylate kinase"/>
    <property type="match status" value="1"/>
</dbReference>
<dbReference type="PROSITE" id="PS01331">
    <property type="entry name" value="THYMIDYLATE_KINASE"/>
    <property type="match status" value="1"/>
</dbReference>
<dbReference type="GO" id="GO:0005829">
    <property type="term" value="C:cytosol"/>
    <property type="evidence" value="ECO:0007669"/>
    <property type="project" value="TreeGrafter"/>
</dbReference>
<accession>A0A4R2SBB1</accession>
<sequence>MTGLFITFEGVDGAGKTTQAALVAEAFRRSGRKVLQTREPGGTPVSEAVRRLLLDPQYQVDPLAEVLLYEAARAQLVAEVIRPALEAGEVVICDRFIDSTLAYQGYGRGMDCAMLELLNDRATAGLRPQVTLVLDVNPREGQARTGQRPADRMELAGYDFQVRVQQGFRELAAKDRRLQLIEAGGAIAQVHRRVIEALRPWAPELLPAGEDFTDDHG</sequence>
<evidence type="ECO:0000256" key="3">
    <source>
        <dbReference type="ARBA" id="ARBA00017144"/>
    </source>
</evidence>
<evidence type="ECO:0000259" key="12">
    <source>
        <dbReference type="Pfam" id="PF02223"/>
    </source>
</evidence>
<evidence type="ECO:0000256" key="7">
    <source>
        <dbReference type="ARBA" id="ARBA00022777"/>
    </source>
</evidence>
<name>A0A4R2SBB1_9FIRM</name>
<evidence type="ECO:0000256" key="6">
    <source>
        <dbReference type="ARBA" id="ARBA00022741"/>
    </source>
</evidence>
<dbReference type="InterPro" id="IPR018094">
    <property type="entry name" value="Thymidylate_kinase"/>
</dbReference>
<evidence type="ECO:0000256" key="10">
    <source>
        <dbReference type="ARBA" id="ARBA00057735"/>
    </source>
</evidence>
<comment type="similarity">
    <text evidence="1 11">Belongs to the thymidylate kinase family.</text>
</comment>
<keyword evidence="6 11" id="KW-0547">Nucleotide-binding</keyword>
<dbReference type="InterPro" id="IPR018095">
    <property type="entry name" value="Thymidylate_kin_CS"/>
</dbReference>
<dbReference type="PANTHER" id="PTHR10344">
    <property type="entry name" value="THYMIDYLATE KINASE"/>
    <property type="match status" value="1"/>
</dbReference>
<dbReference type="CDD" id="cd01672">
    <property type="entry name" value="TMPK"/>
    <property type="match status" value="1"/>
</dbReference>
<dbReference type="EC" id="2.7.4.9" evidence="2 11"/>
<evidence type="ECO:0000256" key="9">
    <source>
        <dbReference type="ARBA" id="ARBA00048743"/>
    </source>
</evidence>
<comment type="function">
    <text evidence="10 11">Phosphorylation of dTMP to form dTDP in both de novo and salvage pathways of dTTP synthesis.</text>
</comment>